<keyword evidence="4" id="KW-0663">Pyridoxal phosphate</keyword>
<dbReference type="Pfam" id="PF00155">
    <property type="entry name" value="Aminotran_1_2"/>
    <property type="match status" value="1"/>
</dbReference>
<organism evidence="7">
    <name type="scientific">Clastoptera arizonana</name>
    <name type="common">Arizona spittle bug</name>
    <dbReference type="NCBI Taxonomy" id="38151"/>
    <lineage>
        <taxon>Eukaryota</taxon>
        <taxon>Metazoa</taxon>
        <taxon>Ecdysozoa</taxon>
        <taxon>Arthropoda</taxon>
        <taxon>Hexapoda</taxon>
        <taxon>Insecta</taxon>
        <taxon>Pterygota</taxon>
        <taxon>Neoptera</taxon>
        <taxon>Paraneoptera</taxon>
        <taxon>Hemiptera</taxon>
        <taxon>Auchenorrhyncha</taxon>
        <taxon>Cercopoidea</taxon>
        <taxon>Clastopteridae</taxon>
        <taxon>Clastoptera</taxon>
    </lineage>
</organism>
<evidence type="ECO:0000256" key="3">
    <source>
        <dbReference type="ARBA" id="ARBA00022679"/>
    </source>
</evidence>
<dbReference type="AlphaFoldDB" id="A0A1B6E3H1"/>
<dbReference type="GO" id="GO:0016212">
    <property type="term" value="F:kynurenine-oxoglutarate transaminase activity"/>
    <property type="evidence" value="ECO:0007669"/>
    <property type="project" value="TreeGrafter"/>
</dbReference>
<dbReference type="GO" id="GO:0030170">
    <property type="term" value="F:pyridoxal phosphate binding"/>
    <property type="evidence" value="ECO:0007669"/>
    <property type="project" value="InterPro"/>
</dbReference>
<dbReference type="EMBL" id="GEDC01004830">
    <property type="protein sequence ID" value="JAS32468.1"/>
    <property type="molecule type" value="Transcribed_RNA"/>
</dbReference>
<evidence type="ECO:0000313" key="6">
    <source>
        <dbReference type="EMBL" id="JAS13919.1"/>
    </source>
</evidence>
<evidence type="ECO:0000256" key="1">
    <source>
        <dbReference type="ARBA" id="ARBA00001933"/>
    </source>
</evidence>
<sequence>KHYSQLIFHLYFRMDGKELYSRIVPNDSQNCPAKAAINIDYDYFLNDFSKRRTPSMLREITHVISKMTKPPISFGVGVPNVNTFPFEKFEVKMKDGSKYDIEGSELEAALQYVPSKGYGPLLTKLYNLQDLTHGMQDWKSRGVLVTSGAQESLHDVLQMCVSPGTSVIIPNPSYPGTIDIVRPFCPNIISIEQDKDGPRPDILQQKLEHCKKEGIPLPKIMYINPTGCNPSGVTVPTERKIIIYKLACKYNFLIIEDDPYFFLHFMEKDPVSFLSLDTEGRVLRLDSLSKILSSGLRIGFLTGPLPLIRRIELHVQVSTLQTSSLSQVFVNNLLEQWGNNGFENHINKVKAFYKSKKDCLIIACKKYLTDLAEWEEPSGGMFLWLKIKVLKDTYHLATKTCLDKYLVVLPGHPFSVNGTLKQCNYIRLSYSLVEPKEIEEGCKMLADLIRKELMNNPH</sequence>
<evidence type="ECO:0000256" key="2">
    <source>
        <dbReference type="ARBA" id="ARBA00022576"/>
    </source>
</evidence>
<dbReference type="InterPro" id="IPR015421">
    <property type="entry name" value="PyrdxlP-dep_Trfase_major"/>
</dbReference>
<evidence type="ECO:0000259" key="5">
    <source>
        <dbReference type="Pfam" id="PF00155"/>
    </source>
</evidence>
<feature type="domain" description="Aminotransferase class I/classII large" evidence="5">
    <location>
        <begin position="83"/>
        <end position="444"/>
    </location>
</feature>
<dbReference type="SUPFAM" id="SSF53383">
    <property type="entry name" value="PLP-dependent transferases"/>
    <property type="match status" value="1"/>
</dbReference>
<dbReference type="EMBL" id="GEDC01023379">
    <property type="protein sequence ID" value="JAS13919.1"/>
    <property type="molecule type" value="Transcribed_RNA"/>
</dbReference>
<proteinExistence type="predicted"/>
<name>A0A1B6E3H1_9HEMI</name>
<feature type="non-terminal residue" evidence="7">
    <location>
        <position position="1"/>
    </location>
</feature>
<dbReference type="CDD" id="cd00609">
    <property type="entry name" value="AAT_like"/>
    <property type="match status" value="1"/>
</dbReference>
<dbReference type="InterPro" id="IPR004839">
    <property type="entry name" value="Aminotransferase_I/II_large"/>
</dbReference>
<gene>
    <name evidence="7" type="ORF">g.4580</name>
    <name evidence="6" type="ORF">g.4581</name>
</gene>
<keyword evidence="2" id="KW-0032">Aminotransferase</keyword>
<protein>
    <recommendedName>
        <fullName evidence="5">Aminotransferase class I/classII large domain-containing protein</fullName>
    </recommendedName>
</protein>
<reference evidence="7" key="1">
    <citation type="submission" date="2015-12" db="EMBL/GenBank/DDBJ databases">
        <title>De novo transcriptome assembly of four potential Pierce s Disease insect vectors from Arizona vineyards.</title>
        <authorList>
            <person name="Tassone E.E."/>
        </authorList>
    </citation>
    <scope>NUCLEOTIDE SEQUENCE</scope>
</reference>
<dbReference type="PANTHER" id="PTHR42790">
    <property type="entry name" value="AMINOTRANSFERASE"/>
    <property type="match status" value="1"/>
</dbReference>
<dbReference type="GO" id="GO:1901605">
    <property type="term" value="P:alpha-amino acid metabolic process"/>
    <property type="evidence" value="ECO:0007669"/>
    <property type="project" value="TreeGrafter"/>
</dbReference>
<dbReference type="InterPro" id="IPR015424">
    <property type="entry name" value="PyrdxlP-dep_Trfase"/>
</dbReference>
<comment type="cofactor">
    <cofactor evidence="1">
        <name>pyridoxal 5'-phosphate</name>
        <dbReference type="ChEBI" id="CHEBI:597326"/>
    </cofactor>
</comment>
<evidence type="ECO:0000313" key="7">
    <source>
        <dbReference type="EMBL" id="JAS32468.1"/>
    </source>
</evidence>
<evidence type="ECO:0000256" key="4">
    <source>
        <dbReference type="ARBA" id="ARBA00022898"/>
    </source>
</evidence>
<dbReference type="InterPro" id="IPR050859">
    <property type="entry name" value="Class-I_PLP-dep_aminotransf"/>
</dbReference>
<dbReference type="PANTHER" id="PTHR42790:SF19">
    <property type="entry name" value="KYNURENINE_ALPHA-AMINOADIPATE AMINOTRANSFERASE, MITOCHONDRIAL"/>
    <property type="match status" value="1"/>
</dbReference>
<keyword evidence="3" id="KW-0808">Transferase</keyword>
<accession>A0A1B6E3H1</accession>
<dbReference type="Gene3D" id="3.40.640.10">
    <property type="entry name" value="Type I PLP-dependent aspartate aminotransferase-like (Major domain)"/>
    <property type="match status" value="1"/>
</dbReference>